<evidence type="ECO:0000313" key="3">
    <source>
        <dbReference type="Proteomes" id="UP000821853"/>
    </source>
</evidence>
<dbReference type="AlphaFoldDB" id="A0A9J6FFT2"/>
<keyword evidence="3" id="KW-1185">Reference proteome</keyword>
<protein>
    <submittedName>
        <fullName evidence="2">Uncharacterized protein</fullName>
    </submittedName>
</protein>
<reference evidence="2 3" key="1">
    <citation type="journal article" date="2020" name="Cell">
        <title>Large-Scale Comparative Analyses of Tick Genomes Elucidate Their Genetic Diversity and Vector Capacities.</title>
        <authorList>
            <consortium name="Tick Genome and Microbiome Consortium (TIGMIC)"/>
            <person name="Jia N."/>
            <person name="Wang J."/>
            <person name="Shi W."/>
            <person name="Du L."/>
            <person name="Sun Y."/>
            <person name="Zhan W."/>
            <person name="Jiang J.F."/>
            <person name="Wang Q."/>
            <person name="Zhang B."/>
            <person name="Ji P."/>
            <person name="Bell-Sakyi L."/>
            <person name="Cui X.M."/>
            <person name="Yuan T.T."/>
            <person name="Jiang B.G."/>
            <person name="Yang W.F."/>
            <person name="Lam T.T."/>
            <person name="Chang Q.C."/>
            <person name="Ding S.J."/>
            <person name="Wang X.J."/>
            <person name="Zhu J.G."/>
            <person name="Ruan X.D."/>
            <person name="Zhao L."/>
            <person name="Wei J.T."/>
            <person name="Ye R.Z."/>
            <person name="Que T.C."/>
            <person name="Du C.H."/>
            <person name="Zhou Y.H."/>
            <person name="Cheng J.X."/>
            <person name="Dai P.F."/>
            <person name="Guo W.B."/>
            <person name="Han X.H."/>
            <person name="Huang E.J."/>
            <person name="Li L.F."/>
            <person name="Wei W."/>
            <person name="Gao Y.C."/>
            <person name="Liu J.Z."/>
            <person name="Shao H.Z."/>
            <person name="Wang X."/>
            <person name="Wang C.C."/>
            <person name="Yang T.C."/>
            <person name="Huo Q.B."/>
            <person name="Li W."/>
            <person name="Chen H.Y."/>
            <person name="Chen S.E."/>
            <person name="Zhou L.G."/>
            <person name="Ni X.B."/>
            <person name="Tian J.H."/>
            <person name="Sheng Y."/>
            <person name="Liu T."/>
            <person name="Pan Y.S."/>
            <person name="Xia L.Y."/>
            <person name="Li J."/>
            <person name="Zhao F."/>
            <person name="Cao W.C."/>
        </authorList>
    </citation>
    <scope>NUCLEOTIDE SEQUENCE [LARGE SCALE GENOMIC DNA]</scope>
    <source>
        <strain evidence="2">HaeL-2018</strain>
    </source>
</reference>
<evidence type="ECO:0000313" key="2">
    <source>
        <dbReference type="EMBL" id="KAH9361567.1"/>
    </source>
</evidence>
<feature type="transmembrane region" description="Helical" evidence="1">
    <location>
        <begin position="20"/>
        <end position="37"/>
    </location>
</feature>
<dbReference type="VEuPathDB" id="VectorBase:HLOH_043646"/>
<sequence length="129" mass="14084">MADVSANLGRWHVPVILATFYRGVPSAMIVMMINFAAPRLDFWCRDAILDDDEGGGLAAANASACWLTVNGSRVRCTAWEFDHSSFQSTIVEDVSGGTRKAYYMQLITAPFSGGFDCFLCSERSGNTAR</sequence>
<dbReference type="EMBL" id="JABSTR010000001">
    <property type="protein sequence ID" value="KAH9361567.1"/>
    <property type="molecule type" value="Genomic_DNA"/>
</dbReference>
<keyword evidence="1" id="KW-0472">Membrane</keyword>
<accession>A0A9J6FFT2</accession>
<evidence type="ECO:0000256" key="1">
    <source>
        <dbReference type="SAM" id="Phobius"/>
    </source>
</evidence>
<keyword evidence="1" id="KW-1133">Transmembrane helix</keyword>
<keyword evidence="1" id="KW-0812">Transmembrane</keyword>
<gene>
    <name evidence="2" type="ORF">HPB48_001444</name>
</gene>
<proteinExistence type="predicted"/>
<dbReference type="OrthoDB" id="6489069at2759"/>
<dbReference type="Proteomes" id="UP000821853">
    <property type="component" value="Chromosome 1"/>
</dbReference>
<comment type="caution">
    <text evidence="2">The sequence shown here is derived from an EMBL/GenBank/DDBJ whole genome shotgun (WGS) entry which is preliminary data.</text>
</comment>
<name>A0A9J6FFT2_HAELO</name>
<organism evidence="2 3">
    <name type="scientific">Haemaphysalis longicornis</name>
    <name type="common">Bush tick</name>
    <dbReference type="NCBI Taxonomy" id="44386"/>
    <lineage>
        <taxon>Eukaryota</taxon>
        <taxon>Metazoa</taxon>
        <taxon>Ecdysozoa</taxon>
        <taxon>Arthropoda</taxon>
        <taxon>Chelicerata</taxon>
        <taxon>Arachnida</taxon>
        <taxon>Acari</taxon>
        <taxon>Parasitiformes</taxon>
        <taxon>Ixodida</taxon>
        <taxon>Ixodoidea</taxon>
        <taxon>Ixodidae</taxon>
        <taxon>Haemaphysalinae</taxon>
        <taxon>Haemaphysalis</taxon>
    </lineage>
</organism>